<dbReference type="InterPro" id="IPR036227">
    <property type="entry name" value="Ribosomal_uL15/eL18_sf"/>
</dbReference>
<keyword evidence="4" id="KW-0699">rRNA-binding</keyword>
<dbReference type="OrthoDB" id="9810293at2"/>
<organism evidence="8 9">
    <name type="scientific">Arboricoccus pini</name>
    <dbReference type="NCBI Taxonomy" id="1963835"/>
    <lineage>
        <taxon>Bacteria</taxon>
        <taxon>Pseudomonadati</taxon>
        <taxon>Pseudomonadota</taxon>
        <taxon>Alphaproteobacteria</taxon>
        <taxon>Geminicoccales</taxon>
        <taxon>Geminicoccaceae</taxon>
        <taxon>Arboricoccus</taxon>
    </lineage>
</organism>
<dbReference type="InterPro" id="IPR021131">
    <property type="entry name" value="Ribosomal_uL15/eL18"/>
</dbReference>
<evidence type="ECO:0000313" key="9">
    <source>
        <dbReference type="Proteomes" id="UP000197065"/>
    </source>
</evidence>
<dbReference type="Proteomes" id="UP000197065">
    <property type="component" value="Unassembled WGS sequence"/>
</dbReference>
<dbReference type="Pfam" id="PF00828">
    <property type="entry name" value="Ribosomal_L27A"/>
    <property type="match status" value="1"/>
</dbReference>
<feature type="domain" description="Large ribosomal subunit protein uL15/eL18" evidence="7">
    <location>
        <begin position="77"/>
        <end position="150"/>
    </location>
</feature>
<dbReference type="InterPro" id="IPR001196">
    <property type="entry name" value="Ribosomal_uL15_CS"/>
</dbReference>
<feature type="region of interest" description="Disordered" evidence="6">
    <location>
        <begin position="1"/>
        <end position="56"/>
    </location>
</feature>
<evidence type="ECO:0000256" key="4">
    <source>
        <dbReference type="HAMAP-Rule" id="MF_01341"/>
    </source>
</evidence>
<sequence length="163" mass="17102">MRLNELSDNPGAKHARKRLGRGIGSGLGKTSGKGHKGAKARKSNPKPQSFEGGQMPIYRRLPKRGFKNVNRPDYVAVNLDRLQSAIDAGKLATDGTIDSVRLIEAGVLRRSLDGVRLLARGELKTALTIEVVGASKAAVEAVEKAGGKVVILGGADTAAEPAV</sequence>
<dbReference type="HAMAP" id="MF_01341">
    <property type="entry name" value="Ribosomal_uL15"/>
    <property type="match status" value="1"/>
</dbReference>
<dbReference type="AlphaFoldDB" id="A0A212QTR2"/>
<dbReference type="GO" id="GO:0022625">
    <property type="term" value="C:cytosolic large ribosomal subunit"/>
    <property type="evidence" value="ECO:0007669"/>
    <property type="project" value="TreeGrafter"/>
</dbReference>
<accession>A0A212QTR2</accession>
<evidence type="ECO:0000256" key="5">
    <source>
        <dbReference type="RuleBase" id="RU003888"/>
    </source>
</evidence>
<evidence type="ECO:0000256" key="6">
    <source>
        <dbReference type="SAM" id="MobiDB-lite"/>
    </source>
</evidence>
<keyword evidence="9" id="KW-1185">Reference proteome</keyword>
<dbReference type="GO" id="GO:0003735">
    <property type="term" value="F:structural constituent of ribosome"/>
    <property type="evidence" value="ECO:0007669"/>
    <property type="project" value="InterPro"/>
</dbReference>
<evidence type="ECO:0000256" key="2">
    <source>
        <dbReference type="ARBA" id="ARBA00022980"/>
    </source>
</evidence>
<dbReference type="NCBIfam" id="TIGR01071">
    <property type="entry name" value="rplO_bact"/>
    <property type="match status" value="1"/>
</dbReference>
<proteinExistence type="inferred from homology"/>
<evidence type="ECO:0000256" key="1">
    <source>
        <dbReference type="ARBA" id="ARBA00007320"/>
    </source>
</evidence>
<comment type="similarity">
    <text evidence="1 4 5">Belongs to the universal ribosomal protein uL15 family.</text>
</comment>
<dbReference type="PROSITE" id="PS00475">
    <property type="entry name" value="RIBOSOMAL_L15"/>
    <property type="match status" value="1"/>
</dbReference>
<dbReference type="Gene3D" id="3.100.10.10">
    <property type="match status" value="1"/>
</dbReference>
<dbReference type="EMBL" id="FYEH01000003">
    <property type="protein sequence ID" value="SNB63019.1"/>
    <property type="molecule type" value="Genomic_DNA"/>
</dbReference>
<comment type="function">
    <text evidence="4">Binds to the 23S rRNA.</text>
</comment>
<dbReference type="GO" id="GO:0019843">
    <property type="term" value="F:rRNA binding"/>
    <property type="evidence" value="ECO:0007669"/>
    <property type="project" value="UniProtKB-UniRule"/>
</dbReference>
<protein>
    <recommendedName>
        <fullName evidence="4">Large ribosomal subunit protein uL15</fullName>
    </recommendedName>
</protein>
<feature type="compositionally biased region" description="Gly residues" evidence="6">
    <location>
        <begin position="21"/>
        <end position="31"/>
    </location>
</feature>
<evidence type="ECO:0000259" key="7">
    <source>
        <dbReference type="Pfam" id="PF00828"/>
    </source>
</evidence>
<comment type="subunit">
    <text evidence="4">Part of the 50S ribosomal subunit.</text>
</comment>
<dbReference type="GO" id="GO:0006412">
    <property type="term" value="P:translation"/>
    <property type="evidence" value="ECO:0007669"/>
    <property type="project" value="UniProtKB-UniRule"/>
</dbReference>
<dbReference type="InterPro" id="IPR005749">
    <property type="entry name" value="Ribosomal_uL15_bac-type"/>
</dbReference>
<evidence type="ECO:0000313" key="8">
    <source>
        <dbReference type="EMBL" id="SNB63019.1"/>
    </source>
</evidence>
<dbReference type="InterPro" id="IPR030878">
    <property type="entry name" value="Ribosomal_uL15"/>
</dbReference>
<dbReference type="SUPFAM" id="SSF52080">
    <property type="entry name" value="Ribosomal proteins L15p and L18e"/>
    <property type="match status" value="1"/>
</dbReference>
<feature type="compositionally biased region" description="Basic residues" evidence="6">
    <location>
        <begin position="32"/>
        <end position="44"/>
    </location>
</feature>
<evidence type="ECO:0000256" key="3">
    <source>
        <dbReference type="ARBA" id="ARBA00023274"/>
    </source>
</evidence>
<reference evidence="8 9" key="1">
    <citation type="submission" date="2017-06" db="EMBL/GenBank/DDBJ databases">
        <authorList>
            <person name="Kim H.J."/>
            <person name="Triplett B.A."/>
        </authorList>
    </citation>
    <scope>NUCLEOTIDE SEQUENCE [LARGE SCALE GENOMIC DNA]</scope>
    <source>
        <strain evidence="8 9">B29T1</strain>
    </source>
</reference>
<dbReference type="PANTHER" id="PTHR12934">
    <property type="entry name" value="50S RIBOSOMAL PROTEIN L15"/>
    <property type="match status" value="1"/>
</dbReference>
<keyword evidence="2 4" id="KW-0689">Ribosomal protein</keyword>
<dbReference type="RefSeq" id="WP_088560467.1">
    <property type="nucleotide sequence ID" value="NZ_FYEH01000003.1"/>
</dbReference>
<keyword evidence="4" id="KW-0694">RNA-binding</keyword>
<name>A0A212QTR2_9PROT</name>
<gene>
    <name evidence="4" type="primary">rplO</name>
    <name evidence="8" type="ORF">SAMN07250955_103236</name>
</gene>
<dbReference type="PANTHER" id="PTHR12934:SF11">
    <property type="entry name" value="LARGE RIBOSOMAL SUBUNIT PROTEIN UL15M"/>
    <property type="match status" value="1"/>
</dbReference>
<keyword evidence="3 4" id="KW-0687">Ribonucleoprotein</keyword>